<accession>A0AAI9BYT9</accession>
<dbReference type="InterPro" id="IPR032808">
    <property type="entry name" value="DoxX"/>
</dbReference>
<keyword evidence="5 7" id="KW-1133">Transmembrane helix</keyword>
<gene>
    <name evidence="8" type="ORF">QEG23_000482</name>
</gene>
<evidence type="ECO:0000256" key="1">
    <source>
        <dbReference type="ARBA" id="ARBA00004651"/>
    </source>
</evidence>
<feature type="transmembrane region" description="Helical" evidence="7">
    <location>
        <begin position="112"/>
        <end position="131"/>
    </location>
</feature>
<dbReference type="PANTHER" id="PTHR33452">
    <property type="entry name" value="OXIDOREDUCTASE CATD-RELATED"/>
    <property type="match status" value="1"/>
</dbReference>
<evidence type="ECO:0000256" key="4">
    <source>
        <dbReference type="ARBA" id="ARBA00022692"/>
    </source>
</evidence>
<evidence type="ECO:0000256" key="6">
    <source>
        <dbReference type="ARBA" id="ARBA00023136"/>
    </source>
</evidence>
<feature type="transmembrane region" description="Helical" evidence="7">
    <location>
        <begin position="23"/>
        <end position="44"/>
    </location>
</feature>
<name>A0AAI9BYT9_STEMA</name>
<comment type="caution">
    <text evidence="8">The sequence shown here is derived from an EMBL/GenBank/DDBJ whole genome shotgun (WGS) entry which is preliminary data.</text>
</comment>
<keyword evidence="4 7" id="KW-0812">Transmembrane</keyword>
<comment type="subcellular location">
    <subcellularLocation>
        <location evidence="1">Cell membrane</location>
        <topology evidence="1">Multi-pass membrane protein</topology>
    </subcellularLocation>
</comment>
<proteinExistence type="inferred from homology"/>
<evidence type="ECO:0000256" key="2">
    <source>
        <dbReference type="ARBA" id="ARBA00006679"/>
    </source>
</evidence>
<keyword evidence="3" id="KW-1003">Cell membrane</keyword>
<evidence type="ECO:0000256" key="3">
    <source>
        <dbReference type="ARBA" id="ARBA00022475"/>
    </source>
</evidence>
<protein>
    <submittedName>
        <fullName evidence="8">DoxX family protein</fullName>
    </submittedName>
</protein>
<keyword evidence="6 7" id="KW-0472">Membrane</keyword>
<reference evidence="8" key="1">
    <citation type="submission" date="2022-07" db="EMBL/GenBank/DDBJ databases">
        <authorList>
            <consortium name="DAFM: The Division of Animal and Food Microbiology"/>
        </authorList>
    </citation>
    <scope>NUCLEOTIDE SEQUENCE</scope>
    <source>
        <strain evidence="8">19MO01SH01-2</strain>
    </source>
</reference>
<dbReference type="AlphaFoldDB" id="A0AAI9BYT9"/>
<dbReference type="PANTHER" id="PTHR33452:SF1">
    <property type="entry name" value="INNER MEMBRANE PROTEIN YPHA-RELATED"/>
    <property type="match status" value="1"/>
</dbReference>
<evidence type="ECO:0000313" key="8">
    <source>
        <dbReference type="EMBL" id="EKT4091009.1"/>
    </source>
</evidence>
<dbReference type="Proteomes" id="UP001218208">
    <property type="component" value="Unassembled WGS sequence"/>
</dbReference>
<feature type="transmembrane region" description="Helical" evidence="7">
    <location>
        <begin position="83"/>
        <end position="100"/>
    </location>
</feature>
<dbReference type="EMBL" id="ABLOJW010000002">
    <property type="protein sequence ID" value="EKT4091009.1"/>
    <property type="molecule type" value="Genomic_DNA"/>
</dbReference>
<evidence type="ECO:0000256" key="5">
    <source>
        <dbReference type="ARBA" id="ARBA00022989"/>
    </source>
</evidence>
<feature type="transmembrane region" description="Helical" evidence="7">
    <location>
        <begin position="50"/>
        <end position="76"/>
    </location>
</feature>
<evidence type="ECO:0000313" key="9">
    <source>
        <dbReference type="Proteomes" id="UP001218208"/>
    </source>
</evidence>
<evidence type="ECO:0000256" key="7">
    <source>
        <dbReference type="SAM" id="Phobius"/>
    </source>
</evidence>
<dbReference type="Pfam" id="PF07681">
    <property type="entry name" value="DoxX"/>
    <property type="match status" value="1"/>
</dbReference>
<dbReference type="GO" id="GO:0005886">
    <property type="term" value="C:plasma membrane"/>
    <property type="evidence" value="ECO:0007669"/>
    <property type="project" value="UniProtKB-SubCell"/>
</dbReference>
<sequence length="141" mass="14811">MSTYSTTTFVASSSTRLQGAVELLGRLLLVALFLLSGFGKLGAYEATAGYMASVGVPALMLPLVILAEVGGALAIAAGWQTRLVAMLLAGFTLVTAFLFHNNFADQTQMIMFLKNVSIAGAFLMLAANGAGRFSLDARRAR</sequence>
<organism evidence="8 9">
    <name type="scientific">Stenotrophomonas maltophilia</name>
    <name type="common">Pseudomonas maltophilia</name>
    <name type="synonym">Xanthomonas maltophilia</name>
    <dbReference type="NCBI Taxonomy" id="40324"/>
    <lineage>
        <taxon>Bacteria</taxon>
        <taxon>Pseudomonadati</taxon>
        <taxon>Pseudomonadota</taxon>
        <taxon>Gammaproteobacteria</taxon>
        <taxon>Lysobacterales</taxon>
        <taxon>Lysobacteraceae</taxon>
        <taxon>Stenotrophomonas</taxon>
        <taxon>Stenotrophomonas maltophilia group</taxon>
    </lineage>
</organism>
<comment type="similarity">
    <text evidence="2">Belongs to the DoxX family.</text>
</comment>
<dbReference type="InterPro" id="IPR051907">
    <property type="entry name" value="DoxX-like_oxidoreductase"/>
</dbReference>